<dbReference type="InterPro" id="IPR011652">
    <property type="entry name" value="MORN_2"/>
</dbReference>
<reference evidence="1 2" key="1">
    <citation type="submission" date="2017-04" db="EMBL/GenBank/DDBJ databases">
        <authorList>
            <person name="Afonso C.L."/>
            <person name="Miller P.J."/>
            <person name="Scott M.A."/>
            <person name="Spackman E."/>
            <person name="Goraichik I."/>
            <person name="Dimitrov K.M."/>
            <person name="Suarez D.L."/>
            <person name="Swayne D.E."/>
        </authorList>
    </citation>
    <scope>NUCLEOTIDE SEQUENCE [LARGE SCALE GENOMIC DNA]</scope>
    <source>
        <strain evidence="1 2">DSM 26133</strain>
    </source>
</reference>
<dbReference type="STRING" id="692418.SAMN04488029_3520"/>
<keyword evidence="2" id="KW-1185">Reference proteome</keyword>
<name>A0A1W2GMU7_REIFA</name>
<accession>A0A1W2GMU7</accession>
<dbReference type="RefSeq" id="WP_084374154.1">
    <property type="nucleotide sequence ID" value="NZ_FWYF01000004.1"/>
</dbReference>
<dbReference type="AlphaFoldDB" id="A0A1W2GMU7"/>
<dbReference type="Pfam" id="PF07661">
    <property type="entry name" value="MORN_2"/>
    <property type="match status" value="5"/>
</dbReference>
<proteinExistence type="predicted"/>
<sequence>MGPRLKKKYKQLLDRYFLVIIMFGMGCTNDQHEVKEYYPNGNLFYLGFIKDNLEEGTWTYWYENGQKEEKGDYKQGKKEGLWKYWFEGGGLRKKASYEEGLHDGAYEEYHSNGQIKETGFFTDGQKDSQWCQWSKGGKLLAKVNFRKGLFHGEMKSFYETGSISAYGIYKEGKMDSLWTSWYSNGNMAMVLKVEKGQQLFLSIWDSLGNYQVENGEGTFYYPVQGEKGIVKGQIKQMKPIGKWQYYDDHANLVAEDSLIYSLIKFPSIESFKK</sequence>
<dbReference type="OrthoDB" id="9812355at2"/>
<dbReference type="Gene3D" id="3.90.930.1">
    <property type="match status" value="1"/>
</dbReference>
<dbReference type="Gene3D" id="2.20.110.10">
    <property type="entry name" value="Histone H3 K4-specific methyltransferase SET7/9 N-terminal domain"/>
    <property type="match status" value="1"/>
</dbReference>
<dbReference type="SUPFAM" id="SSF82185">
    <property type="entry name" value="Histone H3 K4-specific methyltransferase SET7/9 N-terminal domain"/>
    <property type="match status" value="1"/>
</dbReference>
<evidence type="ECO:0000313" key="2">
    <source>
        <dbReference type="Proteomes" id="UP000192472"/>
    </source>
</evidence>
<dbReference type="Proteomes" id="UP000192472">
    <property type="component" value="Unassembled WGS sequence"/>
</dbReference>
<dbReference type="PROSITE" id="PS51257">
    <property type="entry name" value="PROKAR_LIPOPROTEIN"/>
    <property type="match status" value="1"/>
</dbReference>
<dbReference type="EMBL" id="FWYF01000004">
    <property type="protein sequence ID" value="SMD37884.1"/>
    <property type="molecule type" value="Genomic_DNA"/>
</dbReference>
<protein>
    <submittedName>
        <fullName evidence="1">Antitoxin component YwqK of the YwqJK toxin-antitoxin module</fullName>
    </submittedName>
</protein>
<organism evidence="1 2">
    <name type="scientific">Reichenbachiella faecimaris</name>
    <dbReference type="NCBI Taxonomy" id="692418"/>
    <lineage>
        <taxon>Bacteria</taxon>
        <taxon>Pseudomonadati</taxon>
        <taxon>Bacteroidota</taxon>
        <taxon>Cytophagia</taxon>
        <taxon>Cytophagales</taxon>
        <taxon>Reichenbachiellaceae</taxon>
        <taxon>Reichenbachiella</taxon>
    </lineage>
</organism>
<evidence type="ECO:0000313" key="1">
    <source>
        <dbReference type="EMBL" id="SMD37884.1"/>
    </source>
</evidence>
<gene>
    <name evidence="1" type="ORF">SAMN04488029_3520</name>
</gene>